<sequence length="132" mass="13893">MSEQPGQFDPGGRDNPGGTGEAGGAGVAGCESRRAARPVAAEEGVVLMSGSKSPLFFDQHHSGDARAQGRRAQSGGGVGVACAQKEKIRVTSARINLANSNSRSSKDFASPVINRKVKVMLVRVSWYHFRLP</sequence>
<reference evidence="2 3" key="1">
    <citation type="submission" date="2019-03" db="EMBL/GenBank/DDBJ databases">
        <title>Single cell metagenomics reveals metabolic interactions within the superorganism composed of flagellate Streblomastix strix and complex community of Bacteroidetes bacteria on its surface.</title>
        <authorList>
            <person name="Treitli S.C."/>
            <person name="Kolisko M."/>
            <person name="Husnik F."/>
            <person name="Keeling P."/>
            <person name="Hampl V."/>
        </authorList>
    </citation>
    <scope>NUCLEOTIDE SEQUENCE [LARGE SCALE GENOMIC DNA]</scope>
    <source>
        <strain evidence="2">ST1C</strain>
    </source>
</reference>
<dbReference type="AlphaFoldDB" id="A0A5J4WAF5"/>
<evidence type="ECO:0000313" key="2">
    <source>
        <dbReference type="EMBL" id="KAA6391635.1"/>
    </source>
</evidence>
<name>A0A5J4WAF5_9EUKA</name>
<evidence type="ECO:0000256" key="1">
    <source>
        <dbReference type="SAM" id="MobiDB-lite"/>
    </source>
</evidence>
<evidence type="ECO:0000313" key="3">
    <source>
        <dbReference type="Proteomes" id="UP000324800"/>
    </source>
</evidence>
<proteinExistence type="predicted"/>
<protein>
    <submittedName>
        <fullName evidence="2">Uncharacterized protein</fullName>
    </submittedName>
</protein>
<gene>
    <name evidence="2" type="ORF">EZS28_012835</name>
</gene>
<comment type="caution">
    <text evidence="2">The sequence shown here is derived from an EMBL/GenBank/DDBJ whole genome shotgun (WGS) entry which is preliminary data.</text>
</comment>
<feature type="region of interest" description="Disordered" evidence="1">
    <location>
        <begin position="1"/>
        <end position="34"/>
    </location>
</feature>
<dbReference type="Proteomes" id="UP000324800">
    <property type="component" value="Unassembled WGS sequence"/>
</dbReference>
<accession>A0A5J4WAF5</accession>
<feature type="compositionally biased region" description="Gly residues" evidence="1">
    <location>
        <begin position="14"/>
        <end position="27"/>
    </location>
</feature>
<organism evidence="2 3">
    <name type="scientific">Streblomastix strix</name>
    <dbReference type="NCBI Taxonomy" id="222440"/>
    <lineage>
        <taxon>Eukaryota</taxon>
        <taxon>Metamonada</taxon>
        <taxon>Preaxostyla</taxon>
        <taxon>Oxymonadida</taxon>
        <taxon>Streblomastigidae</taxon>
        <taxon>Streblomastix</taxon>
    </lineage>
</organism>
<dbReference type="EMBL" id="SNRW01002815">
    <property type="protein sequence ID" value="KAA6391635.1"/>
    <property type="molecule type" value="Genomic_DNA"/>
</dbReference>
<feature type="region of interest" description="Disordered" evidence="1">
    <location>
        <begin position="57"/>
        <end position="78"/>
    </location>
</feature>